<evidence type="ECO:0000313" key="4">
    <source>
        <dbReference type="Proteomes" id="UP000829069"/>
    </source>
</evidence>
<dbReference type="Pfam" id="PF17761">
    <property type="entry name" value="DUF1016_N"/>
    <property type="match status" value="1"/>
</dbReference>
<feature type="compositionally biased region" description="Polar residues" evidence="1">
    <location>
        <begin position="65"/>
        <end position="77"/>
    </location>
</feature>
<dbReference type="RefSeq" id="WP_241915444.1">
    <property type="nucleotide sequence ID" value="NZ_CP093327.1"/>
</dbReference>
<dbReference type="Proteomes" id="UP000829069">
    <property type="component" value="Plasmid p1"/>
</dbReference>
<keyword evidence="4" id="KW-1185">Reference proteome</keyword>
<organism evidence="3 4">
    <name type="scientific">Arthrobacter sulfonylureivorans</name>
    <dbReference type="NCBI Taxonomy" id="2486855"/>
    <lineage>
        <taxon>Bacteria</taxon>
        <taxon>Bacillati</taxon>
        <taxon>Actinomycetota</taxon>
        <taxon>Actinomycetes</taxon>
        <taxon>Micrococcales</taxon>
        <taxon>Micrococcaceae</taxon>
        <taxon>Arthrobacter</taxon>
    </lineage>
</organism>
<dbReference type="EMBL" id="CP093327">
    <property type="protein sequence ID" value="UNK47745.1"/>
    <property type="molecule type" value="Genomic_DNA"/>
</dbReference>
<proteinExistence type="predicted"/>
<reference evidence="3 4" key="1">
    <citation type="submission" date="2022-03" db="EMBL/GenBank/DDBJ databases">
        <title>Isotopic signatures of nitrous oxide derived from detoxification processes.</title>
        <authorList>
            <person name="Behrendt U."/>
            <person name="Buchen C."/>
            <person name="Well R."/>
            <person name="Ulrich A."/>
            <person name="Rohe L."/>
            <person name="Kolb S."/>
            <person name="Schloter M."/>
            <person name="Horn M.A."/>
            <person name="Augustin J."/>
        </authorList>
    </citation>
    <scope>NUCLEOTIDE SEQUENCE [LARGE SCALE GENOMIC DNA]</scope>
    <source>
        <strain evidence="3 4">S4-C24</strain>
        <plasmid evidence="3 4">p1</plasmid>
    </source>
</reference>
<sequence>MAEFPHMKGFSRTNVYKMRAFAAAWTGPEPIVQTPSGQLSWSHNVIGLRRAASRPRRKGAAPYTGGSNRHSTEAGQQ</sequence>
<gene>
    <name evidence="3" type="ORF">MNQ99_18655</name>
</gene>
<dbReference type="InterPro" id="IPR041527">
    <property type="entry name" value="YhcG_N"/>
</dbReference>
<geneLocation type="plasmid" evidence="3 4">
    <name>p1</name>
</geneLocation>
<accession>A0ABY3WBP4</accession>
<keyword evidence="3" id="KW-0614">Plasmid</keyword>
<name>A0ABY3WBP4_9MICC</name>
<evidence type="ECO:0000313" key="3">
    <source>
        <dbReference type="EMBL" id="UNK47745.1"/>
    </source>
</evidence>
<feature type="region of interest" description="Disordered" evidence="1">
    <location>
        <begin position="48"/>
        <end position="77"/>
    </location>
</feature>
<protein>
    <submittedName>
        <fullName evidence="3">DUF1016 N-terminal domain-containing protein</fullName>
    </submittedName>
</protein>
<evidence type="ECO:0000256" key="1">
    <source>
        <dbReference type="SAM" id="MobiDB-lite"/>
    </source>
</evidence>
<feature type="domain" description="YhcG N-terminal" evidence="2">
    <location>
        <begin position="2"/>
        <end position="51"/>
    </location>
</feature>
<evidence type="ECO:0000259" key="2">
    <source>
        <dbReference type="Pfam" id="PF17761"/>
    </source>
</evidence>